<protein>
    <submittedName>
        <fullName evidence="3">Myb-like DNA-binding domain containing protein</fullName>
    </submittedName>
</protein>
<dbReference type="GO" id="GO:0005634">
    <property type="term" value="C:nucleus"/>
    <property type="evidence" value="ECO:0007669"/>
    <property type="project" value="TreeGrafter"/>
</dbReference>
<proteinExistence type="predicted"/>
<dbReference type="PROSITE" id="PS51294">
    <property type="entry name" value="HTH_MYB"/>
    <property type="match status" value="2"/>
</dbReference>
<evidence type="ECO:0000313" key="3">
    <source>
        <dbReference type="EMBL" id="OHT11696.1"/>
    </source>
</evidence>
<dbReference type="PANTHER" id="PTHR45614:SF253">
    <property type="entry name" value="CHROMOSOME UNDETERMINED SCAFFOLD_38, WHOLE GENOME SHOTGUN SEQUENCE"/>
    <property type="match status" value="1"/>
</dbReference>
<dbReference type="Gene3D" id="1.10.10.60">
    <property type="entry name" value="Homeodomain-like"/>
    <property type="match status" value="2"/>
</dbReference>
<feature type="domain" description="HTH myb-type" evidence="2">
    <location>
        <begin position="1"/>
        <end position="57"/>
    </location>
</feature>
<dbReference type="AlphaFoldDB" id="A0A1J4KL80"/>
<feature type="domain" description="Myb-like" evidence="1">
    <location>
        <begin position="54"/>
        <end position="104"/>
    </location>
</feature>
<dbReference type="OrthoDB" id="4139207at2759"/>
<dbReference type="VEuPathDB" id="TrichDB:TRFO_03944"/>
<dbReference type="CDD" id="cd00167">
    <property type="entry name" value="SANT"/>
    <property type="match status" value="2"/>
</dbReference>
<dbReference type="Pfam" id="PF00249">
    <property type="entry name" value="Myb_DNA-binding"/>
    <property type="match status" value="2"/>
</dbReference>
<dbReference type="InterPro" id="IPR001005">
    <property type="entry name" value="SANT/Myb"/>
</dbReference>
<accession>A0A1J4KL80</accession>
<name>A0A1J4KL80_9EUKA</name>
<reference evidence="3" key="1">
    <citation type="submission" date="2016-10" db="EMBL/GenBank/DDBJ databases">
        <authorList>
            <person name="Benchimol M."/>
            <person name="Almeida L.G."/>
            <person name="Vasconcelos A.T."/>
            <person name="Perreira-Neves A."/>
            <person name="Rosa I.A."/>
            <person name="Tasca T."/>
            <person name="Bogo M.R."/>
            <person name="de Souza W."/>
        </authorList>
    </citation>
    <scope>NUCLEOTIDE SEQUENCE [LARGE SCALE GENOMIC DNA]</scope>
    <source>
        <strain evidence="3">K</strain>
    </source>
</reference>
<dbReference type="RefSeq" id="XP_068364832.1">
    <property type="nucleotide sequence ID" value="XM_068491605.1"/>
</dbReference>
<dbReference type="GeneID" id="94826309"/>
<dbReference type="GO" id="GO:0000978">
    <property type="term" value="F:RNA polymerase II cis-regulatory region sequence-specific DNA binding"/>
    <property type="evidence" value="ECO:0007669"/>
    <property type="project" value="TreeGrafter"/>
</dbReference>
<dbReference type="InterPro" id="IPR009057">
    <property type="entry name" value="Homeodomain-like_sf"/>
</dbReference>
<dbReference type="GO" id="GO:0000981">
    <property type="term" value="F:DNA-binding transcription factor activity, RNA polymerase II-specific"/>
    <property type="evidence" value="ECO:0007669"/>
    <property type="project" value="TreeGrafter"/>
</dbReference>
<dbReference type="EMBL" id="MLAK01000582">
    <property type="protein sequence ID" value="OHT11696.1"/>
    <property type="molecule type" value="Genomic_DNA"/>
</dbReference>
<feature type="domain" description="Myb-like" evidence="1">
    <location>
        <begin position="6"/>
        <end position="53"/>
    </location>
</feature>
<dbReference type="SUPFAM" id="SSF46689">
    <property type="entry name" value="Homeodomain-like"/>
    <property type="match status" value="1"/>
</dbReference>
<evidence type="ECO:0000313" key="4">
    <source>
        <dbReference type="Proteomes" id="UP000179807"/>
    </source>
</evidence>
<dbReference type="PROSITE" id="PS50090">
    <property type="entry name" value="MYB_LIKE"/>
    <property type="match status" value="2"/>
</dbReference>
<dbReference type="InterPro" id="IPR050560">
    <property type="entry name" value="MYB_TF"/>
</dbReference>
<dbReference type="PANTHER" id="PTHR45614">
    <property type="entry name" value="MYB PROTEIN-RELATED"/>
    <property type="match status" value="1"/>
</dbReference>
<sequence length="220" mass="25775">MIKTSNKQRFSKEEDMKIRQLVAIHGIAKWDLIAFMIPGKTPRQIRDRFTNYLFPNCSHHQWTMEEDMLLKEKFKELGPKWKRLSQFFIGRTPNSIKNRWNTYLSKQFKSCTIQFDQKIHDDIFNMKPADSSLNGNILVNSTSNFNNLILNNDNNISSFEQKSKNANESTDDNDYDDSDGSDALTTFDRVISTNSKMNVDDLFNLDWAVEDLTNNNFPYF</sequence>
<dbReference type="Proteomes" id="UP000179807">
    <property type="component" value="Unassembled WGS sequence"/>
</dbReference>
<keyword evidence="4" id="KW-1185">Reference proteome</keyword>
<evidence type="ECO:0000259" key="1">
    <source>
        <dbReference type="PROSITE" id="PS50090"/>
    </source>
</evidence>
<gene>
    <name evidence="3" type="ORF">TRFO_03944</name>
</gene>
<feature type="domain" description="HTH myb-type" evidence="2">
    <location>
        <begin position="62"/>
        <end position="108"/>
    </location>
</feature>
<dbReference type="InterPro" id="IPR017930">
    <property type="entry name" value="Myb_dom"/>
</dbReference>
<comment type="caution">
    <text evidence="3">The sequence shown here is derived from an EMBL/GenBank/DDBJ whole genome shotgun (WGS) entry which is preliminary data.</text>
</comment>
<organism evidence="3 4">
    <name type="scientific">Tritrichomonas foetus</name>
    <dbReference type="NCBI Taxonomy" id="1144522"/>
    <lineage>
        <taxon>Eukaryota</taxon>
        <taxon>Metamonada</taxon>
        <taxon>Parabasalia</taxon>
        <taxon>Tritrichomonadida</taxon>
        <taxon>Tritrichomonadidae</taxon>
        <taxon>Tritrichomonas</taxon>
    </lineage>
</organism>
<dbReference type="SMART" id="SM00717">
    <property type="entry name" value="SANT"/>
    <property type="match status" value="2"/>
</dbReference>
<evidence type="ECO:0000259" key="2">
    <source>
        <dbReference type="PROSITE" id="PS51294"/>
    </source>
</evidence>